<gene>
    <name evidence="2" type="ORF">HY912_11475</name>
</gene>
<dbReference type="AlphaFoldDB" id="A0A9D6V1E2"/>
<dbReference type="EMBL" id="JACRDE010000305">
    <property type="protein sequence ID" value="MBI5250103.1"/>
    <property type="molecule type" value="Genomic_DNA"/>
</dbReference>
<feature type="chain" id="PRO_5039414695" evidence="1">
    <location>
        <begin position="25"/>
        <end position="101"/>
    </location>
</feature>
<feature type="signal peptide" evidence="1">
    <location>
        <begin position="1"/>
        <end position="24"/>
    </location>
</feature>
<proteinExistence type="predicted"/>
<comment type="caution">
    <text evidence="2">The sequence shown here is derived from an EMBL/GenBank/DDBJ whole genome shotgun (WGS) entry which is preliminary data.</text>
</comment>
<reference evidence="2" key="1">
    <citation type="submission" date="2020-07" db="EMBL/GenBank/DDBJ databases">
        <title>Huge and variable diversity of episymbiotic CPR bacteria and DPANN archaea in groundwater ecosystems.</title>
        <authorList>
            <person name="He C.Y."/>
            <person name="Keren R."/>
            <person name="Whittaker M."/>
            <person name="Farag I.F."/>
            <person name="Doudna J."/>
            <person name="Cate J.H.D."/>
            <person name="Banfield J.F."/>
        </authorList>
    </citation>
    <scope>NUCLEOTIDE SEQUENCE</scope>
    <source>
        <strain evidence="2">NC_groundwater_1664_Pr3_B-0.1um_52_9</strain>
    </source>
</reference>
<protein>
    <submittedName>
        <fullName evidence="2">Uncharacterized protein</fullName>
    </submittedName>
</protein>
<name>A0A9D6V1E2_9BACT</name>
<dbReference type="Proteomes" id="UP000807825">
    <property type="component" value="Unassembled WGS sequence"/>
</dbReference>
<sequence length="101" mass="11244">MRRVFPCCLILVCIFVIGSNPCHSEDLVVKPCSELIRMAENYQEDLKTVDTVLGSAIEAGSIDRIKNYKLRKGSIRQRLDSVMQAIDARGCVKSSLQKCAP</sequence>
<keyword evidence="1" id="KW-0732">Signal</keyword>
<evidence type="ECO:0000256" key="1">
    <source>
        <dbReference type="SAM" id="SignalP"/>
    </source>
</evidence>
<accession>A0A9D6V1E2</accession>
<evidence type="ECO:0000313" key="3">
    <source>
        <dbReference type="Proteomes" id="UP000807825"/>
    </source>
</evidence>
<organism evidence="2 3">
    <name type="scientific">Desulfomonile tiedjei</name>
    <dbReference type="NCBI Taxonomy" id="2358"/>
    <lineage>
        <taxon>Bacteria</taxon>
        <taxon>Pseudomonadati</taxon>
        <taxon>Thermodesulfobacteriota</taxon>
        <taxon>Desulfomonilia</taxon>
        <taxon>Desulfomonilales</taxon>
        <taxon>Desulfomonilaceae</taxon>
        <taxon>Desulfomonile</taxon>
    </lineage>
</organism>
<evidence type="ECO:0000313" key="2">
    <source>
        <dbReference type="EMBL" id="MBI5250103.1"/>
    </source>
</evidence>